<proteinExistence type="predicted"/>
<dbReference type="eggNOG" id="ENOG502RTN8">
    <property type="taxonomic scope" value="Eukaryota"/>
</dbReference>
<organism evidence="3 4">
    <name type="scientific">Blumeria graminis f. sp. hordei (strain DH14)</name>
    <name type="common">Barley powdery mildew</name>
    <name type="synonym">Oidium monilioides f. sp. hordei</name>
    <dbReference type="NCBI Taxonomy" id="546991"/>
    <lineage>
        <taxon>Eukaryota</taxon>
        <taxon>Fungi</taxon>
        <taxon>Dikarya</taxon>
        <taxon>Ascomycota</taxon>
        <taxon>Pezizomycotina</taxon>
        <taxon>Leotiomycetes</taxon>
        <taxon>Erysiphales</taxon>
        <taxon>Erysiphaceae</taxon>
        <taxon>Blumeria</taxon>
        <taxon>Blumeria hordei</taxon>
    </lineage>
</organism>
<dbReference type="GO" id="GO:0008237">
    <property type="term" value="F:metallopeptidase activity"/>
    <property type="evidence" value="ECO:0007669"/>
    <property type="project" value="InterPro"/>
</dbReference>
<dbReference type="GO" id="GO:0005576">
    <property type="term" value="C:extracellular region"/>
    <property type="evidence" value="ECO:0007669"/>
    <property type="project" value="TreeGrafter"/>
</dbReference>
<dbReference type="STRING" id="546991.N1J6C9"/>
<evidence type="ECO:0000313" key="4">
    <source>
        <dbReference type="Proteomes" id="UP000015441"/>
    </source>
</evidence>
<dbReference type="Proteomes" id="UP000015441">
    <property type="component" value="Unassembled WGS sequence"/>
</dbReference>
<dbReference type="PANTHER" id="PTHR39399:SF1">
    <property type="entry name" value="PROTEIN ZPS1"/>
    <property type="match status" value="1"/>
</dbReference>
<dbReference type="Gene3D" id="3.40.390.10">
    <property type="entry name" value="Collagenase (Catalytic Domain)"/>
    <property type="match status" value="1"/>
</dbReference>
<feature type="domain" description="Putative peptidase" evidence="2">
    <location>
        <begin position="11"/>
        <end position="237"/>
    </location>
</feature>
<feature type="chain" id="PRO_5004106428" evidence="1">
    <location>
        <begin position="19"/>
        <end position="237"/>
    </location>
</feature>
<feature type="non-terminal residue" evidence="3">
    <location>
        <position position="237"/>
    </location>
</feature>
<dbReference type="GO" id="GO:0009277">
    <property type="term" value="C:fungal-type cell wall"/>
    <property type="evidence" value="ECO:0007669"/>
    <property type="project" value="TreeGrafter"/>
</dbReference>
<dbReference type="SUPFAM" id="SSF55486">
    <property type="entry name" value="Metalloproteases ('zincins'), catalytic domain"/>
    <property type="match status" value="1"/>
</dbReference>
<reference evidence="3 4" key="1">
    <citation type="journal article" date="2010" name="Science">
        <title>Genome expansion and gene loss in powdery mildew fungi reveal tradeoffs in extreme parasitism.</title>
        <authorList>
            <person name="Spanu P.D."/>
            <person name="Abbott J.C."/>
            <person name="Amselem J."/>
            <person name="Burgis T.A."/>
            <person name="Soanes D.M."/>
            <person name="Stueber K."/>
            <person name="Ver Loren van Themaat E."/>
            <person name="Brown J.K.M."/>
            <person name="Butcher S.A."/>
            <person name="Gurr S.J."/>
            <person name="Lebrun M.-H."/>
            <person name="Ridout C.J."/>
            <person name="Schulze-Lefert P."/>
            <person name="Talbot N.J."/>
            <person name="Ahmadinejad N."/>
            <person name="Ametz C."/>
            <person name="Barton G.R."/>
            <person name="Benjdia M."/>
            <person name="Bidzinski P."/>
            <person name="Bindschedler L.V."/>
            <person name="Both M."/>
            <person name="Brewer M.T."/>
            <person name="Cadle-Davidson L."/>
            <person name="Cadle-Davidson M.M."/>
            <person name="Collemare J."/>
            <person name="Cramer R."/>
            <person name="Frenkel O."/>
            <person name="Godfrey D."/>
            <person name="Harriman J."/>
            <person name="Hoede C."/>
            <person name="King B.C."/>
            <person name="Klages S."/>
            <person name="Kleemann J."/>
            <person name="Knoll D."/>
            <person name="Koti P.S."/>
            <person name="Kreplak J."/>
            <person name="Lopez-Ruiz F.J."/>
            <person name="Lu X."/>
            <person name="Maekawa T."/>
            <person name="Mahanil S."/>
            <person name="Micali C."/>
            <person name="Milgroom M.G."/>
            <person name="Montana G."/>
            <person name="Noir S."/>
            <person name="O'Connell R.J."/>
            <person name="Oberhaensli S."/>
            <person name="Parlange F."/>
            <person name="Pedersen C."/>
            <person name="Quesneville H."/>
            <person name="Reinhardt R."/>
            <person name="Rott M."/>
            <person name="Sacristan S."/>
            <person name="Schmidt S.M."/>
            <person name="Schoen M."/>
            <person name="Skamnioti P."/>
            <person name="Sommer H."/>
            <person name="Stephens A."/>
            <person name="Takahara H."/>
            <person name="Thordal-Christensen H."/>
            <person name="Vigouroux M."/>
            <person name="Wessling R."/>
            <person name="Wicker T."/>
            <person name="Panstruga R."/>
        </authorList>
    </citation>
    <scope>NUCLEOTIDE SEQUENCE [LARGE SCALE GENOMIC DNA]</scope>
    <source>
        <strain evidence="3">DH14</strain>
    </source>
</reference>
<evidence type="ECO:0000259" key="2">
    <source>
        <dbReference type="Pfam" id="PF13933"/>
    </source>
</evidence>
<evidence type="ECO:0000313" key="3">
    <source>
        <dbReference type="EMBL" id="CCU74634.1"/>
    </source>
</evidence>
<dbReference type="GO" id="GO:0005178">
    <property type="term" value="F:integrin binding"/>
    <property type="evidence" value="ECO:0007669"/>
    <property type="project" value="TreeGrafter"/>
</dbReference>
<dbReference type="InterPro" id="IPR024079">
    <property type="entry name" value="MetalloPept_cat_dom_sf"/>
</dbReference>
<dbReference type="OrthoDB" id="4689212at2759"/>
<dbReference type="GO" id="GO:0008270">
    <property type="term" value="F:zinc ion binding"/>
    <property type="evidence" value="ECO:0007669"/>
    <property type="project" value="TreeGrafter"/>
</dbReference>
<dbReference type="GO" id="GO:0009986">
    <property type="term" value="C:cell surface"/>
    <property type="evidence" value="ECO:0007669"/>
    <property type="project" value="TreeGrafter"/>
</dbReference>
<sequence length="237" mass="26400">MQSVLLLTVLTQSFIATASPLVERSTPLSFAEKRPQKVSYDWTTPYVKDFTIHGSCNATQTNVLRRGLEDAVTLAQHAKEHILVHGKESPIYQKYYGALPTGAVIGWFDTIATANRAGVTFRCDDPDKKCATENRWAGHWRGKDAPSETVICDVSFFERLPLEDLCSRGYKIATGKVYSYWGADLIHRMFHVDIVGQNAITHASHGYQDALNLAAGQNYTQTATNTDSLIYFAVEAY</sequence>
<dbReference type="PANTHER" id="PTHR39399">
    <property type="entry name" value="PROTEIN ZPS1"/>
    <property type="match status" value="1"/>
</dbReference>
<comment type="caution">
    <text evidence="3">The sequence shown here is derived from an EMBL/GenBank/DDBJ whole genome shotgun (WGS) entry which is preliminary data.</text>
</comment>
<dbReference type="InterPro" id="IPR039124">
    <property type="entry name" value="PRA1-like"/>
</dbReference>
<accession>N1J6C9</accession>
<dbReference type="SMR" id="N1J6C9"/>
<dbReference type="EMBL" id="CAUH01000466">
    <property type="protein sequence ID" value="CCU74634.1"/>
    <property type="molecule type" value="Genomic_DNA"/>
</dbReference>
<gene>
    <name evidence="3" type="ORF">BGHDH14_bgh03531</name>
</gene>
<evidence type="ECO:0000256" key="1">
    <source>
        <dbReference type="SAM" id="SignalP"/>
    </source>
</evidence>
<dbReference type="InterPro" id="IPR029482">
    <property type="entry name" value="HRXXH"/>
</dbReference>
<dbReference type="AlphaFoldDB" id="N1J6C9"/>
<dbReference type="InParanoid" id="N1J6C9"/>
<dbReference type="Pfam" id="PF13933">
    <property type="entry name" value="HRXXH"/>
    <property type="match status" value="1"/>
</dbReference>
<keyword evidence="4" id="KW-1185">Reference proteome</keyword>
<keyword evidence="1" id="KW-0732">Signal</keyword>
<dbReference type="FunCoup" id="N1J6C9">
    <property type="interactions" value="14"/>
</dbReference>
<name>N1J6C9_BLUG1</name>
<feature type="signal peptide" evidence="1">
    <location>
        <begin position="1"/>
        <end position="18"/>
    </location>
</feature>
<protein>
    <submittedName>
        <fullName evidence="3">CELP0023 Effector like protein</fullName>
    </submittedName>
</protein>
<dbReference type="HOGENOM" id="CLU_048223_0_0_1"/>